<dbReference type="SUPFAM" id="SSF49899">
    <property type="entry name" value="Concanavalin A-like lectins/glucanases"/>
    <property type="match status" value="2"/>
</dbReference>
<dbReference type="GO" id="GO:0016020">
    <property type="term" value="C:membrane"/>
    <property type="evidence" value="ECO:0007669"/>
    <property type="project" value="InterPro"/>
</dbReference>
<feature type="domain" description="MAM" evidence="1">
    <location>
        <begin position="262"/>
        <end position="427"/>
    </location>
</feature>
<dbReference type="PANTHER" id="PTHR23282:SF101">
    <property type="entry name" value="MAM DOMAIN-CONTAINING PROTEIN"/>
    <property type="match status" value="1"/>
</dbReference>
<evidence type="ECO:0000259" key="1">
    <source>
        <dbReference type="PROSITE" id="PS50060"/>
    </source>
</evidence>
<protein>
    <submittedName>
        <fullName evidence="3">MAM domain-containing protein</fullName>
    </submittedName>
</protein>
<dbReference type="InterPro" id="IPR000998">
    <property type="entry name" value="MAM_dom"/>
</dbReference>
<sequence>MQKTRGKFEDCTSLLAVLFVNILFVGQVRSCARQTREPTTKYPVDKYVEQLGDLPLVGNQSPSHSEGHMAGLTCSFEEDQPCFWGNLPGNVLRWKRVRFKEPLPTRNQMKTVTSKNEMPEGAFAVVGTETPSPDDQERLSILVATVPCQSGPGKLKFNHWTNTASNELQVCIVSMDSSFEKKCIGSARRTSPNPIRFTVPAPAGRGPFQIRLEATGFRVPGFVAIDDISYHGDLCNREQKRPRPHAVAKPTTNRQASCTELLNCDFEEGTSCFYDVKASATGQFNVGSGRTGNRLTGVNVDGSGNSHGYYAVVGRDYPGTDGDRTSKQAVYILQSPEVTIRRQVRFFYDFYIRSAGPELKVCINDVRTCPKTHYLRGHSVDSDGWKRKESIALSSAAKRVLFVVRNLPANMYVALDNLRVEAGRDAC</sequence>
<keyword evidence="2" id="KW-1185">Reference proteome</keyword>
<dbReference type="Gene3D" id="2.60.120.200">
    <property type="match status" value="2"/>
</dbReference>
<name>A0A5S6R1V9_TRIMR</name>
<dbReference type="InterPro" id="IPR013320">
    <property type="entry name" value="ConA-like_dom_sf"/>
</dbReference>
<dbReference type="Pfam" id="PF00629">
    <property type="entry name" value="MAM"/>
    <property type="match status" value="2"/>
</dbReference>
<dbReference type="WBParaSite" id="TMUE_3000013142.1">
    <property type="protein sequence ID" value="TMUE_3000013142.1"/>
    <property type="gene ID" value="WBGene00285077"/>
</dbReference>
<evidence type="ECO:0000313" key="2">
    <source>
        <dbReference type="Proteomes" id="UP000046395"/>
    </source>
</evidence>
<accession>A0A5S6R1V9</accession>
<dbReference type="Proteomes" id="UP000046395">
    <property type="component" value="Unassembled WGS sequence"/>
</dbReference>
<dbReference type="SMART" id="SM00137">
    <property type="entry name" value="MAM"/>
    <property type="match status" value="1"/>
</dbReference>
<dbReference type="AlphaFoldDB" id="A0A5S6R1V9"/>
<dbReference type="PROSITE" id="PS50060">
    <property type="entry name" value="MAM_2"/>
    <property type="match status" value="2"/>
</dbReference>
<organism evidence="2 3">
    <name type="scientific">Trichuris muris</name>
    <name type="common">Mouse whipworm</name>
    <dbReference type="NCBI Taxonomy" id="70415"/>
    <lineage>
        <taxon>Eukaryota</taxon>
        <taxon>Metazoa</taxon>
        <taxon>Ecdysozoa</taxon>
        <taxon>Nematoda</taxon>
        <taxon>Enoplea</taxon>
        <taxon>Dorylaimia</taxon>
        <taxon>Trichinellida</taxon>
        <taxon>Trichuridae</taxon>
        <taxon>Trichuris</taxon>
    </lineage>
</organism>
<feature type="domain" description="MAM" evidence="1">
    <location>
        <begin position="72"/>
        <end position="237"/>
    </location>
</feature>
<evidence type="ECO:0000313" key="3">
    <source>
        <dbReference type="WBParaSite" id="TMUE_3000013142.1"/>
    </source>
</evidence>
<dbReference type="STRING" id="70415.A0A5S6R1V9"/>
<proteinExistence type="predicted"/>
<reference evidence="3" key="1">
    <citation type="submission" date="2019-12" db="UniProtKB">
        <authorList>
            <consortium name="WormBaseParasite"/>
        </authorList>
    </citation>
    <scope>IDENTIFICATION</scope>
</reference>
<dbReference type="PANTHER" id="PTHR23282">
    <property type="entry name" value="APICAL ENDOSOMAL GLYCOPROTEIN PRECURSOR"/>
    <property type="match status" value="1"/>
</dbReference>
<dbReference type="InterPro" id="IPR051560">
    <property type="entry name" value="MAM_domain-containing"/>
</dbReference>